<gene>
    <name evidence="1" type="ORF">DDQ50_01020</name>
</gene>
<dbReference type="Gene3D" id="3.30.1490.300">
    <property type="match status" value="1"/>
</dbReference>
<comment type="caution">
    <text evidence="1">The sequence shown here is derived from an EMBL/GenBank/DDBJ whole genome shotgun (WGS) entry which is preliminary data.</text>
</comment>
<dbReference type="PANTHER" id="PTHR32432:SF3">
    <property type="entry name" value="ETHANOLAMINE UTILIZATION PROTEIN EUTJ"/>
    <property type="match status" value="1"/>
</dbReference>
<sequence>MAHRVVGIDIGGASIRAAEVQDPGKPGASVIRYEEVPLPEGAVRDGDIQEVNTVADALRRLWSSSGFKTKDVVFGVGNHKVLARELAMPKMPLPRIRESLPFQVQDLLPVPVSEALLDFYPVSEEEGEAGPVIHGLLIAAVKEPIEQKVAAARLAGLNPIGVDLVPFALSRVLLTGESARGTVALIDIGETTTIVVIARDGVPSFVRIIPAGGSDVTRALADRLDLPMDEAERLKRMVGLVASPKAPEGLSTTAYEAVLEIVFSVTSEMLSGLRNTLAYYTANGGLAVDRILLTGGAGRMPGFSDALAELSRIPVSEGSPLDGITLSKSMQERVPDEGWGSMTVAVGLASGGVL</sequence>
<accession>A0A2V1HRE7</accession>
<dbReference type="PIRSF" id="PIRSF019169">
    <property type="entry name" value="PilM"/>
    <property type="match status" value="1"/>
</dbReference>
<dbReference type="EMBL" id="QEOP01000001">
    <property type="protein sequence ID" value="PVZ95145.1"/>
    <property type="molecule type" value="Genomic_DNA"/>
</dbReference>
<dbReference type="Pfam" id="PF11104">
    <property type="entry name" value="PilM_2"/>
    <property type="match status" value="1"/>
</dbReference>
<organism evidence="1 2">
    <name type="scientific">Amnibacterium flavum</name>
    <dbReference type="NCBI Taxonomy" id="2173173"/>
    <lineage>
        <taxon>Bacteria</taxon>
        <taxon>Bacillati</taxon>
        <taxon>Actinomycetota</taxon>
        <taxon>Actinomycetes</taxon>
        <taxon>Micrococcales</taxon>
        <taxon>Microbacteriaceae</taxon>
        <taxon>Amnibacterium</taxon>
    </lineage>
</organism>
<dbReference type="CDD" id="cd24049">
    <property type="entry name" value="ASKHA_NBD_PilM"/>
    <property type="match status" value="1"/>
</dbReference>
<dbReference type="InterPro" id="IPR043129">
    <property type="entry name" value="ATPase_NBD"/>
</dbReference>
<keyword evidence="2" id="KW-1185">Reference proteome</keyword>
<dbReference type="Gene3D" id="3.30.420.40">
    <property type="match status" value="2"/>
</dbReference>
<dbReference type="OrthoDB" id="1926201at2"/>
<dbReference type="RefSeq" id="WP_116754883.1">
    <property type="nucleotide sequence ID" value="NZ_JBHUEX010000001.1"/>
</dbReference>
<reference evidence="1 2" key="1">
    <citation type="submission" date="2018-05" db="EMBL/GenBank/DDBJ databases">
        <title>Amnibacterium sp. M8JJ-5, whole genome shotgun sequence.</title>
        <authorList>
            <person name="Tuo L."/>
        </authorList>
    </citation>
    <scope>NUCLEOTIDE SEQUENCE [LARGE SCALE GENOMIC DNA]</scope>
    <source>
        <strain evidence="1 2">M8JJ-5</strain>
    </source>
</reference>
<dbReference type="SUPFAM" id="SSF53067">
    <property type="entry name" value="Actin-like ATPase domain"/>
    <property type="match status" value="2"/>
</dbReference>
<dbReference type="NCBIfam" id="TIGR01175">
    <property type="entry name" value="pilM"/>
    <property type="match status" value="1"/>
</dbReference>
<proteinExistence type="predicted"/>
<dbReference type="Proteomes" id="UP000244893">
    <property type="component" value="Unassembled WGS sequence"/>
</dbReference>
<dbReference type="InterPro" id="IPR050696">
    <property type="entry name" value="FtsA/MreB"/>
</dbReference>
<evidence type="ECO:0000313" key="1">
    <source>
        <dbReference type="EMBL" id="PVZ95145.1"/>
    </source>
</evidence>
<dbReference type="InterPro" id="IPR005883">
    <property type="entry name" value="PilM"/>
</dbReference>
<name>A0A2V1HRE7_9MICO</name>
<protein>
    <submittedName>
        <fullName evidence="1">Pilus assembly protein PilM</fullName>
    </submittedName>
</protein>
<dbReference type="PANTHER" id="PTHR32432">
    <property type="entry name" value="CELL DIVISION PROTEIN FTSA-RELATED"/>
    <property type="match status" value="1"/>
</dbReference>
<evidence type="ECO:0000313" key="2">
    <source>
        <dbReference type="Proteomes" id="UP000244893"/>
    </source>
</evidence>
<dbReference type="AlphaFoldDB" id="A0A2V1HRE7"/>